<dbReference type="PANTHER" id="PTHR24291">
    <property type="entry name" value="CYTOCHROME P450 FAMILY 4"/>
    <property type="match status" value="1"/>
</dbReference>
<protein>
    <submittedName>
        <fullName evidence="8">Cytochrome P450</fullName>
    </submittedName>
</protein>
<dbReference type="CDD" id="cd20620">
    <property type="entry name" value="CYP132-like"/>
    <property type="match status" value="1"/>
</dbReference>
<gene>
    <name evidence="8" type="ORF">J8C05_01315</name>
</gene>
<evidence type="ECO:0000256" key="2">
    <source>
        <dbReference type="ARBA" id="ARBA00022617"/>
    </source>
</evidence>
<keyword evidence="9" id="KW-1185">Reference proteome</keyword>
<dbReference type="InterPro" id="IPR017972">
    <property type="entry name" value="Cyt_P450_CS"/>
</dbReference>
<keyword evidence="3 7" id="KW-0479">Metal-binding</keyword>
<comment type="similarity">
    <text evidence="1 7">Belongs to the cytochrome P450 family.</text>
</comment>
<evidence type="ECO:0000256" key="6">
    <source>
        <dbReference type="ARBA" id="ARBA00023033"/>
    </source>
</evidence>
<keyword evidence="6 7" id="KW-0503">Monooxygenase</keyword>
<dbReference type="Pfam" id="PF00067">
    <property type="entry name" value="p450"/>
    <property type="match status" value="1"/>
</dbReference>
<evidence type="ECO:0000313" key="8">
    <source>
        <dbReference type="EMBL" id="QUV94126.1"/>
    </source>
</evidence>
<dbReference type="Proteomes" id="UP000677668">
    <property type="component" value="Chromosome 1"/>
</dbReference>
<evidence type="ECO:0000256" key="7">
    <source>
        <dbReference type="RuleBase" id="RU000461"/>
    </source>
</evidence>
<evidence type="ECO:0000256" key="5">
    <source>
        <dbReference type="ARBA" id="ARBA00023004"/>
    </source>
</evidence>
<accession>A0ABX8B4X4</accession>
<dbReference type="InterPro" id="IPR001128">
    <property type="entry name" value="Cyt_P450"/>
</dbReference>
<dbReference type="PRINTS" id="PR00385">
    <property type="entry name" value="P450"/>
</dbReference>
<dbReference type="SUPFAM" id="SSF48264">
    <property type="entry name" value="Cytochrome P450"/>
    <property type="match status" value="1"/>
</dbReference>
<reference evidence="8 9" key="1">
    <citation type="submission" date="2021-03" db="EMBL/GenBank/DDBJ databases">
        <title>Genomic and phenotypic characterization of Chloracidobacterium isolates provides evidence for multiple species.</title>
        <authorList>
            <person name="Saini M.K."/>
            <person name="Costas A.M.G."/>
            <person name="Tank M."/>
            <person name="Bryant D.A."/>
        </authorList>
    </citation>
    <scope>NUCLEOTIDE SEQUENCE [LARGE SCALE GENOMIC DNA]</scope>
    <source>
        <strain evidence="8 9">N</strain>
    </source>
</reference>
<dbReference type="InterPro" id="IPR050196">
    <property type="entry name" value="Cytochrome_P450_Monoox"/>
</dbReference>
<evidence type="ECO:0000256" key="1">
    <source>
        <dbReference type="ARBA" id="ARBA00010617"/>
    </source>
</evidence>
<dbReference type="RefSeq" id="WP_211422440.1">
    <property type="nucleotide sequence ID" value="NZ_CP072642.1"/>
</dbReference>
<keyword evidence="4 7" id="KW-0560">Oxidoreductase</keyword>
<evidence type="ECO:0000313" key="9">
    <source>
        <dbReference type="Proteomes" id="UP000677668"/>
    </source>
</evidence>
<dbReference type="Gene3D" id="1.10.630.10">
    <property type="entry name" value="Cytochrome P450"/>
    <property type="match status" value="1"/>
</dbReference>
<dbReference type="PANTHER" id="PTHR24291:SF50">
    <property type="entry name" value="BIFUNCTIONAL ALBAFLAVENONE MONOOXYGENASE_TERPENE SYNTHASE"/>
    <property type="match status" value="1"/>
</dbReference>
<dbReference type="InterPro" id="IPR036396">
    <property type="entry name" value="Cyt_P450_sf"/>
</dbReference>
<dbReference type="EMBL" id="CP072642">
    <property type="protein sequence ID" value="QUV94126.1"/>
    <property type="molecule type" value="Genomic_DNA"/>
</dbReference>
<dbReference type="PROSITE" id="PS00086">
    <property type="entry name" value="CYTOCHROME_P450"/>
    <property type="match status" value="1"/>
</dbReference>
<keyword evidence="2 7" id="KW-0349">Heme</keyword>
<evidence type="ECO:0000256" key="4">
    <source>
        <dbReference type="ARBA" id="ARBA00023002"/>
    </source>
</evidence>
<proteinExistence type="inferred from homology"/>
<evidence type="ECO:0000256" key="3">
    <source>
        <dbReference type="ARBA" id="ARBA00022723"/>
    </source>
</evidence>
<keyword evidence="5 7" id="KW-0408">Iron</keyword>
<dbReference type="PRINTS" id="PR00463">
    <property type="entry name" value="EP450I"/>
</dbReference>
<organism evidence="8 9">
    <name type="scientific">Chloracidobacterium sp. N</name>
    <dbReference type="NCBI Taxonomy" id="2821540"/>
    <lineage>
        <taxon>Bacteria</taxon>
        <taxon>Pseudomonadati</taxon>
        <taxon>Acidobacteriota</taxon>
        <taxon>Terriglobia</taxon>
        <taxon>Terriglobales</taxon>
        <taxon>Acidobacteriaceae</taxon>
        <taxon>Chloracidobacterium</taxon>
        <taxon>Chloracidobacterium aggregatum</taxon>
    </lineage>
</organism>
<dbReference type="InterPro" id="IPR002401">
    <property type="entry name" value="Cyt_P450_E_grp-I"/>
</dbReference>
<name>A0ABX8B4X4_9BACT</name>
<sequence>MIAQLEAPRAARTLPGANIYRFRTDALRLLQGMYRRYGDIVQFRLGSERVFMVSNPDYIREILITNHKNFIKGRGLQRARKFLGNGLLTSEGEFHKRQRRLSQPAFHRERIALYARIMAQYAAEMRDEWQPGEQHDMAKEMMRLTLRVVAKTLFDAEVKSEMDEIGAALTTTIELFSAVMTLPFFELIEKLPLPFNYRFRAARARLDETVYRIIEERRRTSEDRGDLLSMLLIAQDEEGDGTGMTDEQLRDEAMTIFLAGHETTANALTWTWYLLSQHPEVEARLHTEVDAVLGGRLPTAADYGKLKYTEMVFAESMRLYPPAWVFGRRALEAFSLGNYRLPARALILMSPYVVQRRSDFYPAPERFIPERWTPEEKEKRPKFSYFPFGGGPRACIGEGFAWMEGVLILATLAQKWRLRLAPEARVVPEPLITLRPKYGMPMILEARA</sequence>